<dbReference type="OrthoDB" id="2553457at2759"/>
<evidence type="ECO:0000313" key="4">
    <source>
        <dbReference type="Proteomes" id="UP000242770"/>
    </source>
</evidence>
<reference evidence="2" key="2">
    <citation type="submission" date="2014-06" db="EMBL/GenBank/DDBJ databases">
        <authorList>
            <person name="Ju J."/>
            <person name="Zhang J."/>
        </authorList>
    </citation>
    <scope>NUCLEOTIDE SEQUENCE</scope>
    <source>
        <strain evidence="2">SscI8</strain>
    </source>
</reference>
<dbReference type="EMBL" id="CCFA01002692">
    <property type="protein sequence ID" value="CDW97988.1"/>
    <property type="molecule type" value="Genomic_DNA"/>
</dbReference>
<feature type="region of interest" description="Disordered" evidence="1">
    <location>
        <begin position="439"/>
        <end position="480"/>
    </location>
</feature>
<feature type="region of interest" description="Disordered" evidence="1">
    <location>
        <begin position="718"/>
        <end position="737"/>
    </location>
</feature>
<feature type="region of interest" description="Disordered" evidence="1">
    <location>
        <begin position="583"/>
        <end position="605"/>
    </location>
</feature>
<keyword evidence="4" id="KW-1185">Reference proteome</keyword>
<feature type="region of interest" description="Disordered" evidence="1">
    <location>
        <begin position="368"/>
        <end position="418"/>
    </location>
</feature>
<evidence type="ECO:0000256" key="1">
    <source>
        <dbReference type="SAM" id="MobiDB-lite"/>
    </source>
</evidence>
<sequence length="1043" mass="112419">MSEDGTSLPASSSSSHRKNVVKEDSISAKALSNPPDGSAFDTSMVHRIYYPCCGNVDLKSYVEARMYGLSFRRLHDEWVVLGMPRIDTSHWPQMVGHRGLPTSPEDFVNVAEYYERKLFEQVLLEAQGKPANRDRPLDDFIVSMITIGAVAYADFVRYRLVQDQPSVEEAAAQQAWYQSFTAFLRDSIRHFVSERRVCDRLGAHNCAMTFIFGKSKFMSMPQLFEFFDYQVQIFKNLFPNFGDHINRCAAARPHQQWSPSIVLTRSPTRSTEATSSQTTSGDDKARAEQNLSTPTRGILIDAVTNSDAAQQQASGRSRPLTVAVIPTELKRRNDLFVAAIDPAILCDVPFEKVMSLIDPHLTISASTSASSASTPASMATATPGHSAPMSSGISSGTSVPSTDSEWHTKRSTEASEVLKESAGLNAASTSLALRPPVQSNTWWSRGVPGRSASEEGSMMTPNEPVASHSERAHSNSTVSYFSSLPSTPSAVFPPGSLMSPQEGTHSYLDQSMYGSRTGMLAMTSTSDPDSRKRTRAEQNRDKMKAYHRRVMQQREALTSVLADMAVHVGSVPMPAIRLDERGSQTPAGMAEGPSGAATTSSMGRGVQEPNWSVSLRNKQKQESKARLRKREIDQVHELEQYASFATATLVRSARPTGDEQGCTAAAWQQLQGQQVSDTDMHTTHAILRVFLRHRPNWVALISAEQRLASEVAKLWPNTDEGRMPGGGGEAASSEGMGSDKGIKALLDRIQMDERAGTLVIPAAESTPTIPGPSLYDARGSAGTSGASPFMAAAVAGRARAATLQPFHGQSGYSQPAFMHAAPMVISPGLSDYGLAVSPSGVTRPAGADESGDYFNQERRRYQGHYTDGSEAGTPMAVSGSTAYSPAEQASTLFATRMASPGMYRASAPGSVVLPPSVLSPSTSYGYASAYAGEGTQQHERQAQVRMSTHYNAAGYAPSMMQAASRMEQGTGLYHSESLQTPSIAYPAARGGVRLEAQQSHGLQAAGSAFVLQQYGSSQPASLQYPPGQQSRYGENPPHGGGAQ</sequence>
<organism evidence="3 4">
    <name type="scientific">Sporisorium scitamineum</name>
    <dbReference type="NCBI Taxonomy" id="49012"/>
    <lineage>
        <taxon>Eukaryota</taxon>
        <taxon>Fungi</taxon>
        <taxon>Dikarya</taxon>
        <taxon>Basidiomycota</taxon>
        <taxon>Ustilaginomycotina</taxon>
        <taxon>Ustilaginomycetes</taxon>
        <taxon>Ustilaginales</taxon>
        <taxon>Ustilaginaceae</taxon>
        <taxon>Sporisorium</taxon>
    </lineage>
</organism>
<reference evidence="3" key="3">
    <citation type="submission" date="2014-06" db="EMBL/GenBank/DDBJ databases">
        <authorList>
            <person name="Berkman J.Paul."/>
        </authorList>
    </citation>
    <scope>NUCLEOTIDE SEQUENCE [LARGE SCALE GENOMIC DNA]</scope>
</reference>
<evidence type="ECO:0000313" key="2">
    <source>
        <dbReference type="EMBL" id="CDU24231.1"/>
    </source>
</evidence>
<feature type="region of interest" description="Disordered" evidence="1">
    <location>
        <begin position="1"/>
        <end position="33"/>
    </location>
</feature>
<dbReference type="Proteomes" id="UP000242770">
    <property type="component" value="Unassembled WGS sequence"/>
</dbReference>
<gene>
    <name evidence="3" type="primary">SSCI44800.1</name>
    <name evidence="2" type="ORF">SPSC_03302</name>
</gene>
<dbReference type="EMBL" id="LK056666">
    <property type="protein sequence ID" value="CDU24231.1"/>
    <property type="molecule type" value="Genomic_DNA"/>
</dbReference>
<feature type="compositionally biased region" description="Low complexity" evidence="1">
    <location>
        <begin position="368"/>
        <end position="402"/>
    </location>
</feature>
<reference evidence="4" key="1">
    <citation type="submission" date="2014-06" db="EMBL/GenBank/DDBJ databases">
        <authorList>
            <person name="Berkman P.J."/>
        </authorList>
    </citation>
    <scope>NUCLEOTIDE SEQUENCE [LARGE SCALE GENOMIC DNA]</scope>
</reference>
<feature type="compositionally biased region" description="Basic and acidic residues" evidence="1">
    <location>
        <begin position="404"/>
        <end position="418"/>
    </location>
</feature>
<feature type="compositionally biased region" description="Polar residues" evidence="1">
    <location>
        <begin position="1"/>
        <end position="14"/>
    </location>
</feature>
<evidence type="ECO:0000313" key="3">
    <source>
        <dbReference type="EMBL" id="CDW97988.1"/>
    </source>
</evidence>
<feature type="region of interest" description="Disordered" evidence="1">
    <location>
        <begin position="1016"/>
        <end position="1043"/>
    </location>
</feature>
<dbReference type="AlphaFoldDB" id="A0A0F7SBA3"/>
<feature type="region of interest" description="Disordered" evidence="1">
    <location>
        <begin position="260"/>
        <end position="291"/>
    </location>
</feature>
<accession>A0A0F7SBA3</accession>
<protein>
    <submittedName>
        <fullName evidence="3">Uncharacterized protein</fullName>
    </submittedName>
</protein>
<name>A0A0F7SBA3_9BASI</name>
<proteinExistence type="predicted"/>
<feature type="compositionally biased region" description="Polar residues" evidence="1">
    <location>
        <begin position="260"/>
        <end position="280"/>
    </location>
</feature>
<feature type="compositionally biased region" description="Polar residues" evidence="1">
    <location>
        <begin position="1016"/>
        <end position="1032"/>
    </location>
</feature>